<keyword evidence="4 6" id="KW-1133">Transmembrane helix</keyword>
<feature type="transmembrane region" description="Helical" evidence="6">
    <location>
        <begin position="245"/>
        <end position="265"/>
    </location>
</feature>
<dbReference type="EMBL" id="JANCMU010000003">
    <property type="protein sequence ID" value="MDG4946040.1"/>
    <property type="molecule type" value="Genomic_DNA"/>
</dbReference>
<dbReference type="GO" id="GO:0005886">
    <property type="term" value="C:plasma membrane"/>
    <property type="evidence" value="ECO:0007669"/>
    <property type="project" value="UniProtKB-SubCell"/>
</dbReference>
<dbReference type="PANTHER" id="PTHR33406:SF12">
    <property type="entry name" value="BLR2997 PROTEIN"/>
    <property type="match status" value="1"/>
</dbReference>
<organism evidence="8 9">
    <name type="scientific">Profundicola chukchiensis</name>
    <dbReference type="NCBI Taxonomy" id="2961959"/>
    <lineage>
        <taxon>Bacteria</taxon>
        <taxon>Pseudomonadati</taxon>
        <taxon>Bacteroidota</taxon>
        <taxon>Flavobacteriia</taxon>
        <taxon>Flavobacteriales</taxon>
        <taxon>Weeksellaceae</taxon>
        <taxon>Profundicola</taxon>
    </lineage>
</organism>
<evidence type="ECO:0000256" key="2">
    <source>
        <dbReference type="ARBA" id="ARBA00022475"/>
    </source>
</evidence>
<name>A0A9X4MZX8_9FLAO</name>
<evidence type="ECO:0000256" key="4">
    <source>
        <dbReference type="ARBA" id="ARBA00022989"/>
    </source>
</evidence>
<evidence type="ECO:0000256" key="3">
    <source>
        <dbReference type="ARBA" id="ARBA00022692"/>
    </source>
</evidence>
<sequence length="792" mass="89369">MWKKIASLILRNRLTILISLVVIILGLVGITLQKGVRFTTSNAQLLPSSDQTMIDFTDFQNTFGSEDNVIVIGYDDQKMANPVYLKKWQQLTKSITDLPGIDGIFSMTEAQKMTRDTLNGGFKTENLIPEEHLDSWIDMRTDINNFPFYESMLYNKNSDAMQAVIYMNPAIVDSKQRIQDVLEINKMVNQFTKETGISLYLSGMPVIRTMNSEQVKGETISFIFASLGVTCLIFFLFFRSFRATAVAVSVVVSAVVLCFAMLSLFGYEITLLTALVPPLLIVIGIPNCIYLINKYQGEYAIHKNKIKALQRMIMHVGNTAMLTNLTTAFGFFTFIFTQSSTLQEFGTIASLNIVGIFVFSLLIIPTAYSYFPEPKKRHLKHHEENWTSSLLKWMENVVLNHRPWVYRTTAVVLLAAIIGMFQMTRSGNLLDDMSKNAKFYRDIAFFDEEFGGVLPLEIVIDTKQPNGVTSLNTLTRMDRLNQHIDSLGRSSKTLSITELIKFSKQAYYSNDSAFYNLPTNQERAFILNEIKKTQGDANLVNNYVDSTGRKARMTTLLSNMDSKDMEVLIDNVKAALVDYFPEERYNTYVSGMAYVFMKGTEYLIKNLLVSLSLAILMIAIFMAFMFRSPQMILISLIPNLIPLLATAGLMGYIGVPIKPSTILVFSIAFGIAVDDTIHFLAKYRQDLHLYKGNIKKSVKLSIEEVGNSMLYTSIVLFSGFAIFLFSGFMGIVALGGLISFTLLMAMLSNLLVLPSLLLTYERLTTKDFTDPDVDYFDESDEDDDIEEIKLEA</sequence>
<dbReference type="SUPFAM" id="SSF82866">
    <property type="entry name" value="Multidrug efflux transporter AcrB transmembrane domain"/>
    <property type="match status" value="2"/>
</dbReference>
<feature type="transmembrane region" description="Helical" evidence="6">
    <location>
        <begin position="633"/>
        <end position="655"/>
    </location>
</feature>
<feature type="transmembrane region" description="Helical" evidence="6">
    <location>
        <begin position="661"/>
        <end position="681"/>
    </location>
</feature>
<dbReference type="PROSITE" id="PS50156">
    <property type="entry name" value="SSD"/>
    <property type="match status" value="2"/>
</dbReference>
<feature type="domain" description="SSD" evidence="7">
    <location>
        <begin position="633"/>
        <end position="759"/>
    </location>
</feature>
<proteinExistence type="predicted"/>
<evidence type="ECO:0000313" key="8">
    <source>
        <dbReference type="EMBL" id="MDG4946040.1"/>
    </source>
</evidence>
<keyword evidence="9" id="KW-1185">Reference proteome</keyword>
<dbReference type="Proteomes" id="UP001152599">
    <property type="component" value="Unassembled WGS sequence"/>
</dbReference>
<protein>
    <submittedName>
        <fullName evidence="8">MMPL family transporter</fullName>
    </submittedName>
</protein>
<feature type="transmembrane region" description="Helical" evidence="6">
    <location>
        <begin position="220"/>
        <end position="238"/>
    </location>
</feature>
<dbReference type="InterPro" id="IPR050545">
    <property type="entry name" value="Mycobact_MmpL"/>
</dbReference>
<comment type="caution">
    <text evidence="8">The sequence shown here is derived from an EMBL/GenBank/DDBJ whole genome shotgun (WGS) entry which is preliminary data.</text>
</comment>
<keyword evidence="2" id="KW-1003">Cell membrane</keyword>
<feature type="transmembrane region" description="Helical" evidence="6">
    <location>
        <begin position="271"/>
        <end position="292"/>
    </location>
</feature>
<feature type="transmembrane region" description="Helical" evidence="6">
    <location>
        <begin position="709"/>
        <end position="731"/>
    </location>
</feature>
<keyword evidence="3 6" id="KW-0812">Transmembrane</keyword>
<evidence type="ECO:0000256" key="6">
    <source>
        <dbReference type="SAM" id="Phobius"/>
    </source>
</evidence>
<feature type="transmembrane region" description="Helical" evidence="6">
    <location>
        <begin position="348"/>
        <end position="371"/>
    </location>
</feature>
<dbReference type="RefSeq" id="WP_304420548.1">
    <property type="nucleotide sequence ID" value="NZ_JANCMU010000003.1"/>
</dbReference>
<feature type="transmembrane region" description="Helical" evidence="6">
    <location>
        <begin position="313"/>
        <end position="336"/>
    </location>
</feature>
<accession>A0A9X4MZX8</accession>
<gene>
    <name evidence="8" type="ORF">NMK71_06410</name>
</gene>
<dbReference type="InterPro" id="IPR000731">
    <property type="entry name" value="SSD"/>
</dbReference>
<evidence type="ECO:0000256" key="5">
    <source>
        <dbReference type="ARBA" id="ARBA00023136"/>
    </source>
</evidence>
<reference evidence="8" key="1">
    <citation type="submission" date="2022-07" db="EMBL/GenBank/DDBJ databases">
        <title>Description and genome-wide analysis of Profundicola chukchiensis gen. nov., sp. nov., marine bacteria isolated from bottom sediments of the Chukchi Sea.</title>
        <authorList>
            <person name="Romanenko L."/>
            <person name="Otstavnykh N."/>
            <person name="Kurilenko V."/>
            <person name="Eremeev V."/>
            <person name="Velansky P."/>
            <person name="Mikhailov V."/>
            <person name="Isaeva M."/>
        </authorList>
    </citation>
    <scope>NUCLEOTIDE SEQUENCE</scope>
    <source>
        <strain evidence="8">KMM 9713</strain>
    </source>
</reference>
<feature type="transmembrane region" description="Helical" evidence="6">
    <location>
        <begin position="607"/>
        <end position="626"/>
    </location>
</feature>
<evidence type="ECO:0000313" key="9">
    <source>
        <dbReference type="Proteomes" id="UP001152599"/>
    </source>
</evidence>
<feature type="domain" description="SSD" evidence="7">
    <location>
        <begin position="247"/>
        <end position="370"/>
    </location>
</feature>
<dbReference type="Gene3D" id="1.20.1640.10">
    <property type="entry name" value="Multidrug efflux transporter AcrB transmembrane domain"/>
    <property type="match status" value="2"/>
</dbReference>
<evidence type="ECO:0000256" key="1">
    <source>
        <dbReference type="ARBA" id="ARBA00004651"/>
    </source>
</evidence>
<dbReference type="PANTHER" id="PTHR33406">
    <property type="entry name" value="MEMBRANE PROTEIN MJ1562-RELATED"/>
    <property type="match status" value="1"/>
</dbReference>
<comment type="subcellular location">
    <subcellularLocation>
        <location evidence="1">Cell membrane</location>
        <topology evidence="1">Multi-pass membrane protein</topology>
    </subcellularLocation>
</comment>
<dbReference type="InterPro" id="IPR004869">
    <property type="entry name" value="MMPL_dom"/>
</dbReference>
<dbReference type="AlphaFoldDB" id="A0A9X4MZX8"/>
<evidence type="ECO:0000259" key="7">
    <source>
        <dbReference type="PROSITE" id="PS50156"/>
    </source>
</evidence>
<dbReference type="Pfam" id="PF03176">
    <property type="entry name" value="MMPL"/>
    <property type="match status" value="2"/>
</dbReference>
<feature type="transmembrane region" description="Helical" evidence="6">
    <location>
        <begin position="404"/>
        <end position="423"/>
    </location>
</feature>
<feature type="transmembrane region" description="Helical" evidence="6">
    <location>
        <begin position="12"/>
        <end position="32"/>
    </location>
</feature>
<keyword evidence="5 6" id="KW-0472">Membrane</keyword>
<feature type="transmembrane region" description="Helical" evidence="6">
    <location>
        <begin position="737"/>
        <end position="758"/>
    </location>
</feature>